<keyword evidence="2" id="KW-1185">Reference proteome</keyword>
<dbReference type="Proteomes" id="UP000886595">
    <property type="component" value="Unassembled WGS sequence"/>
</dbReference>
<reference evidence="1 2" key="1">
    <citation type="submission" date="2020-02" db="EMBL/GenBank/DDBJ databases">
        <authorList>
            <person name="Ma Q."/>
            <person name="Huang Y."/>
            <person name="Song X."/>
            <person name="Pei D."/>
        </authorList>
    </citation>
    <scope>NUCLEOTIDE SEQUENCE [LARGE SCALE GENOMIC DNA]</scope>
    <source>
        <strain evidence="1">Sxm20200214</strain>
        <tissue evidence="1">Leaf</tissue>
    </source>
</reference>
<name>A0A8X7UPD2_BRACI</name>
<proteinExistence type="predicted"/>
<sequence>MGQSACALIARRPRHHNGGKVPVGLKHCAMLAEFGSGQVVYFRSTVHPQARPSSQAYIPILTGRS</sequence>
<accession>A0A8X7UPD2</accession>
<dbReference type="EMBL" id="JAAMPC010000010">
    <property type="protein sequence ID" value="KAG2286052.1"/>
    <property type="molecule type" value="Genomic_DNA"/>
</dbReference>
<dbReference type="AlphaFoldDB" id="A0A8X7UPD2"/>
<evidence type="ECO:0000313" key="2">
    <source>
        <dbReference type="Proteomes" id="UP000886595"/>
    </source>
</evidence>
<gene>
    <name evidence="1" type="ORF">Bca52824_045656</name>
</gene>
<organism evidence="1 2">
    <name type="scientific">Brassica carinata</name>
    <name type="common">Ethiopian mustard</name>
    <name type="synonym">Abyssinian cabbage</name>
    <dbReference type="NCBI Taxonomy" id="52824"/>
    <lineage>
        <taxon>Eukaryota</taxon>
        <taxon>Viridiplantae</taxon>
        <taxon>Streptophyta</taxon>
        <taxon>Embryophyta</taxon>
        <taxon>Tracheophyta</taxon>
        <taxon>Spermatophyta</taxon>
        <taxon>Magnoliopsida</taxon>
        <taxon>eudicotyledons</taxon>
        <taxon>Gunneridae</taxon>
        <taxon>Pentapetalae</taxon>
        <taxon>rosids</taxon>
        <taxon>malvids</taxon>
        <taxon>Brassicales</taxon>
        <taxon>Brassicaceae</taxon>
        <taxon>Brassiceae</taxon>
        <taxon>Brassica</taxon>
    </lineage>
</organism>
<comment type="caution">
    <text evidence="1">The sequence shown here is derived from an EMBL/GenBank/DDBJ whole genome shotgun (WGS) entry which is preliminary data.</text>
</comment>
<evidence type="ECO:0000313" key="1">
    <source>
        <dbReference type="EMBL" id="KAG2286052.1"/>
    </source>
</evidence>
<protein>
    <submittedName>
        <fullName evidence="1">Uncharacterized protein</fullName>
    </submittedName>
</protein>